<dbReference type="RefSeq" id="XP_014479510.1">
    <property type="nucleotide sequence ID" value="XM_014624024.1"/>
</dbReference>
<dbReference type="GO" id="GO:0006520">
    <property type="term" value="P:amino acid metabolic process"/>
    <property type="evidence" value="ECO:0007669"/>
    <property type="project" value="InterPro"/>
</dbReference>
<evidence type="ECO:0000256" key="1">
    <source>
        <dbReference type="ARBA" id="ARBA00004496"/>
    </source>
</evidence>
<evidence type="ECO:0000256" key="7">
    <source>
        <dbReference type="ARBA" id="ARBA00022833"/>
    </source>
</evidence>
<feature type="binding site" evidence="10">
    <location>
        <position position="177"/>
    </location>
    <ligand>
        <name>Zn(2+)</name>
        <dbReference type="ChEBI" id="CHEBI:29105"/>
        <label>1</label>
    </ligand>
</feature>
<dbReference type="NCBIfam" id="TIGR01880">
    <property type="entry name" value="Ac-peptdase-euk"/>
    <property type="match status" value="1"/>
</dbReference>
<proteinExistence type="inferred from homology"/>
<dbReference type="Gene3D" id="1.10.150.900">
    <property type="match status" value="1"/>
</dbReference>
<keyword evidence="5 10" id="KW-0479">Metal-binding</keyword>
<dbReference type="FunFam" id="1.10.150.900:FF:000001">
    <property type="entry name" value="Aminoacylase-1, putative"/>
    <property type="match status" value="1"/>
</dbReference>
<dbReference type="GO" id="GO:0005737">
    <property type="term" value="C:cytoplasm"/>
    <property type="evidence" value="ECO:0007669"/>
    <property type="project" value="UniProtKB-SubCell"/>
</dbReference>
<dbReference type="InterPro" id="IPR052083">
    <property type="entry name" value="Aminoacylase-1_M20A"/>
</dbReference>
<dbReference type="KEGG" id="dqu:106746890"/>
<dbReference type="CDD" id="cd05646">
    <property type="entry name" value="M20_AcylaseI_like"/>
    <property type="match status" value="1"/>
</dbReference>
<comment type="similarity">
    <text evidence="2">Belongs to the peptidase M20A family.</text>
</comment>
<evidence type="ECO:0000256" key="2">
    <source>
        <dbReference type="ARBA" id="ARBA00006247"/>
    </source>
</evidence>
<keyword evidence="6" id="KW-0378">Hydrolase</keyword>
<protein>
    <recommendedName>
        <fullName evidence="3">N-acyl-aliphatic-L-amino acid amidohydrolase</fullName>
        <ecNumber evidence="3">3.5.1.14</ecNumber>
    </recommendedName>
    <alternativeName>
        <fullName evidence="8">N-acyl-L-amino-acid amidohydrolase</fullName>
    </alternativeName>
</protein>
<evidence type="ECO:0000256" key="10">
    <source>
        <dbReference type="PIRSR" id="PIRSR036696-2"/>
    </source>
</evidence>
<comment type="cofactor">
    <cofactor evidence="10">
        <name>Zn(2+)</name>
        <dbReference type="ChEBI" id="CHEBI:29105"/>
    </cofactor>
    <text evidence="10">Binds 2 Zn(2+) ions per subunit.</text>
</comment>
<keyword evidence="7 10" id="KW-0862">Zinc</keyword>
<feature type="active site" evidence="9">
    <location>
        <position position="84"/>
    </location>
</feature>
<evidence type="ECO:0000256" key="8">
    <source>
        <dbReference type="ARBA" id="ARBA00029656"/>
    </source>
</evidence>
<dbReference type="InterPro" id="IPR036264">
    <property type="entry name" value="Bact_exopeptidase_dim_dom"/>
</dbReference>
<dbReference type="InterPro" id="IPR001261">
    <property type="entry name" value="ArgE/DapE_CS"/>
</dbReference>
<accession>A0A6P3XM31</accession>
<dbReference type="Pfam" id="PF01546">
    <property type="entry name" value="Peptidase_M20"/>
    <property type="match status" value="1"/>
</dbReference>
<dbReference type="OrthoDB" id="3064516at2759"/>
<feature type="binding site" evidence="10">
    <location>
        <position position="115"/>
    </location>
    <ligand>
        <name>Zn(2+)</name>
        <dbReference type="ChEBI" id="CHEBI:29105"/>
        <label>1</label>
    </ligand>
</feature>
<evidence type="ECO:0000256" key="5">
    <source>
        <dbReference type="ARBA" id="ARBA00022723"/>
    </source>
</evidence>
<evidence type="ECO:0000256" key="6">
    <source>
        <dbReference type="ARBA" id="ARBA00022801"/>
    </source>
</evidence>
<dbReference type="SUPFAM" id="SSF55031">
    <property type="entry name" value="Bacterial exopeptidase dimerisation domain"/>
    <property type="match status" value="1"/>
</dbReference>
<evidence type="ECO:0000259" key="11">
    <source>
        <dbReference type="Pfam" id="PF07687"/>
    </source>
</evidence>
<feature type="binding site" evidence="10">
    <location>
        <position position="115"/>
    </location>
    <ligand>
        <name>Zn(2+)</name>
        <dbReference type="ChEBI" id="CHEBI:29105"/>
        <label>2</label>
    </ligand>
</feature>
<dbReference type="InterPro" id="IPR002933">
    <property type="entry name" value="Peptidase_M20"/>
</dbReference>
<dbReference type="Pfam" id="PF07687">
    <property type="entry name" value="M20_dimer"/>
    <property type="match status" value="1"/>
</dbReference>
<dbReference type="GeneID" id="106746890"/>
<dbReference type="FunFam" id="3.30.70.360:FF:000005">
    <property type="entry name" value="Putative Aminoacylase-1"/>
    <property type="match status" value="1"/>
</dbReference>
<dbReference type="PANTHER" id="PTHR45892">
    <property type="entry name" value="AMINOACYLASE-1"/>
    <property type="match status" value="1"/>
</dbReference>
<dbReference type="GO" id="GO:0004046">
    <property type="term" value="F:aminoacylase activity"/>
    <property type="evidence" value="ECO:0007669"/>
    <property type="project" value="UniProtKB-EC"/>
</dbReference>
<feature type="binding site" evidence="10">
    <location>
        <position position="150"/>
    </location>
    <ligand>
        <name>Zn(2+)</name>
        <dbReference type="ChEBI" id="CHEBI:29105"/>
        <label>2</label>
    </ligand>
</feature>
<dbReference type="PIRSF" id="PIRSF036696">
    <property type="entry name" value="ACY-1"/>
    <property type="match status" value="1"/>
</dbReference>
<feature type="binding site" evidence="10">
    <location>
        <position position="82"/>
    </location>
    <ligand>
        <name>Zn(2+)</name>
        <dbReference type="ChEBI" id="CHEBI:29105"/>
        <label>1</label>
    </ligand>
</feature>
<evidence type="ECO:0000313" key="13">
    <source>
        <dbReference type="RefSeq" id="XP_014479510.1"/>
    </source>
</evidence>
<reference evidence="13" key="1">
    <citation type="submission" date="2025-08" db="UniProtKB">
        <authorList>
            <consortium name="RefSeq"/>
        </authorList>
    </citation>
    <scope>IDENTIFICATION</scope>
</reference>
<feature type="domain" description="Peptidase M20 dimerisation" evidence="11">
    <location>
        <begin position="190"/>
        <end position="302"/>
    </location>
</feature>
<dbReference type="Gene3D" id="3.30.70.360">
    <property type="match status" value="1"/>
</dbReference>
<dbReference type="SUPFAM" id="SSF53187">
    <property type="entry name" value="Zn-dependent exopeptidases"/>
    <property type="match status" value="1"/>
</dbReference>
<evidence type="ECO:0000256" key="9">
    <source>
        <dbReference type="PIRSR" id="PIRSR036696-1"/>
    </source>
</evidence>
<comment type="subcellular location">
    <subcellularLocation>
        <location evidence="1">Cytoplasm</location>
    </subcellularLocation>
</comment>
<evidence type="ECO:0000256" key="3">
    <source>
        <dbReference type="ARBA" id="ARBA00011913"/>
    </source>
</evidence>
<keyword evidence="12" id="KW-1185">Reference proteome</keyword>
<keyword evidence="4" id="KW-0963">Cytoplasm</keyword>
<dbReference type="EC" id="3.5.1.14" evidence="3"/>
<dbReference type="GO" id="GO:0046872">
    <property type="term" value="F:metal ion binding"/>
    <property type="evidence" value="ECO:0007669"/>
    <property type="project" value="UniProtKB-KW"/>
</dbReference>
<dbReference type="Gene3D" id="3.40.630.10">
    <property type="entry name" value="Zn peptidases"/>
    <property type="match status" value="1"/>
</dbReference>
<dbReference type="AlphaFoldDB" id="A0A6P3XM31"/>
<feature type="active site" description="Proton acceptor" evidence="9">
    <location>
        <position position="149"/>
    </location>
</feature>
<evidence type="ECO:0000313" key="12">
    <source>
        <dbReference type="Proteomes" id="UP000515204"/>
    </source>
</evidence>
<evidence type="ECO:0000256" key="4">
    <source>
        <dbReference type="ARBA" id="ARBA00022490"/>
    </source>
</evidence>
<organism evidence="12 13">
    <name type="scientific">Dinoponera quadriceps</name>
    <name type="common">South American ant</name>
    <dbReference type="NCBI Taxonomy" id="609295"/>
    <lineage>
        <taxon>Eukaryota</taxon>
        <taxon>Metazoa</taxon>
        <taxon>Ecdysozoa</taxon>
        <taxon>Arthropoda</taxon>
        <taxon>Hexapoda</taxon>
        <taxon>Insecta</taxon>
        <taxon>Pterygota</taxon>
        <taxon>Neoptera</taxon>
        <taxon>Endopterygota</taxon>
        <taxon>Hymenoptera</taxon>
        <taxon>Apocrita</taxon>
        <taxon>Aculeata</taxon>
        <taxon>Formicoidea</taxon>
        <taxon>Formicidae</taxon>
        <taxon>Ponerinae</taxon>
        <taxon>Ponerini</taxon>
        <taxon>Dinoponera</taxon>
    </lineage>
</organism>
<dbReference type="Proteomes" id="UP000515204">
    <property type="component" value="Unplaced"/>
</dbReference>
<gene>
    <name evidence="13" type="primary">LOC106746890</name>
</gene>
<dbReference type="FunFam" id="3.40.630.10:FF:000019">
    <property type="entry name" value="Aminoacylase 1"/>
    <property type="match status" value="1"/>
</dbReference>
<dbReference type="PANTHER" id="PTHR45892:SF1">
    <property type="entry name" value="AMINOACYLASE-1"/>
    <property type="match status" value="1"/>
</dbReference>
<dbReference type="PROSITE" id="PS00758">
    <property type="entry name" value="ARGE_DAPE_CPG2_1"/>
    <property type="match status" value="1"/>
</dbReference>
<dbReference type="InterPro" id="IPR010159">
    <property type="entry name" value="N-acyl_aa_amidohydrolase"/>
</dbReference>
<dbReference type="InterPro" id="IPR011650">
    <property type="entry name" value="Peptidase_M20_dimer"/>
</dbReference>
<name>A0A6P3XM31_DINQU</name>
<sequence>MSSPPTKLQLDATAVENFCEYLQIPSMQPDINYDDCVAFLQKQAKSLDLPIKIYHVHPKKPIVVLTWVGTDPTKPSILLNSHMDVVPVFEECWTYPPFSAHIDEKGNIYARGSQDMKCVGTQYLEAIRRLKLSGQRFSRTIHISFVPDEEIGGLLGMKDFVHTEDFKSLNVGFALDEGVACPQEHFYMFYGERSIWHVEVHCAGNTGHGSIMLDNTAAEKLTTIINRFNELRLTEKAKLADPTKYKLGDVTSVNLTKISGGVQTNVIPKEITAMFDIRIATTVDHEEFEATIKRWCEEAGPDVTYTFEEKNPKVENTKLDDSNPFWIAFKKSCDEQGVELEIGIFPGGTDSRYVRSVGIPAICFSPMNKTEILLHNHDEYLNKDIFLNGIEIYTKLIPAVANV</sequence>
<feature type="binding site" evidence="10">
    <location>
        <position position="375"/>
    </location>
    <ligand>
        <name>Zn(2+)</name>
        <dbReference type="ChEBI" id="CHEBI:29105"/>
        <label>2</label>
    </ligand>
</feature>